<dbReference type="EMBL" id="ML179050">
    <property type="protein sequence ID" value="THV05262.1"/>
    <property type="molecule type" value="Genomic_DNA"/>
</dbReference>
<keyword evidence="5" id="KW-0132">Cell division</keyword>
<feature type="region of interest" description="Disordered" evidence="10">
    <location>
        <begin position="210"/>
        <end position="286"/>
    </location>
</feature>
<dbReference type="PANTHER" id="PTHR16040">
    <property type="entry name" value="AUSTRALIN, ISOFORM A-RELATED"/>
    <property type="match status" value="1"/>
</dbReference>
<dbReference type="GO" id="GO:0000070">
    <property type="term" value="P:mitotic sister chromatid segregation"/>
    <property type="evidence" value="ECO:0007669"/>
    <property type="project" value="TreeGrafter"/>
</dbReference>
<dbReference type="GO" id="GO:0000775">
    <property type="term" value="C:chromosome, centromeric region"/>
    <property type="evidence" value="ECO:0007669"/>
    <property type="project" value="UniProtKB-SubCell"/>
</dbReference>
<evidence type="ECO:0000313" key="12">
    <source>
        <dbReference type="EMBL" id="THV05262.1"/>
    </source>
</evidence>
<evidence type="ECO:0000259" key="11">
    <source>
        <dbReference type="Pfam" id="PF10444"/>
    </source>
</evidence>
<comment type="subcellular location">
    <subcellularLocation>
        <location evidence="2">Chromosome</location>
        <location evidence="2">Centromere</location>
    </subcellularLocation>
    <subcellularLocation>
        <location evidence="1">Nucleus</location>
    </subcellularLocation>
</comment>
<comment type="similarity">
    <text evidence="3">Belongs to the borealin family.</text>
</comment>
<evidence type="ECO:0000256" key="10">
    <source>
        <dbReference type="SAM" id="MobiDB-lite"/>
    </source>
</evidence>
<evidence type="ECO:0000256" key="3">
    <source>
        <dbReference type="ARBA" id="ARBA00009914"/>
    </source>
</evidence>
<sequence length="381" mass="42522">MYSEDDKKQLLHNLDIEVRHRTTQFREWLNDCLDNFNIHQEGHVSRIPKQVRSLTMREFCTKYNGNVQLALRGVQKERLAALGEDNQEVDRTARKRKWVASQEEDKVSKNARLTSPVKKAPAQRPRPLATPGKSTTRPPFSTGTRRGPTSPAKPSTSSTTATSQPRSRVPSSSTFNPVLPTKTPGYPPRLPRKDENMIVSVNGSPLANPFCDAPPSHPAPPTLRRTNSSISIRRDPSFLVNSTTSTGLHFRSQSQASSRPHSSTSTHVNSTSHSRSNSEITLASPTDPFTKFQFPLSKDKEKYKDDSLDESTTTKTPLQKSKSTYTVTLSTYDGHLLEFDPLLTSPGELDSLEGISDEAKRQAKEEMARLVRAAMNKWKIG</sequence>
<proteinExistence type="inferred from homology"/>
<evidence type="ECO:0000256" key="2">
    <source>
        <dbReference type="ARBA" id="ARBA00004584"/>
    </source>
</evidence>
<evidence type="ECO:0000256" key="1">
    <source>
        <dbReference type="ARBA" id="ARBA00004123"/>
    </source>
</evidence>
<name>A0A4S8MQS6_DENBC</name>
<dbReference type="Proteomes" id="UP000297245">
    <property type="component" value="Unassembled WGS sequence"/>
</dbReference>
<dbReference type="InterPro" id="IPR018867">
    <property type="entry name" value="Cell_div_borealin"/>
</dbReference>
<accession>A0A4S8MQS6</accession>
<dbReference type="GO" id="GO:0051233">
    <property type="term" value="C:spindle midzone"/>
    <property type="evidence" value="ECO:0007669"/>
    <property type="project" value="TreeGrafter"/>
</dbReference>
<keyword evidence="4" id="KW-0158">Chromosome</keyword>
<dbReference type="OrthoDB" id="2392550at2759"/>
<evidence type="ECO:0000256" key="4">
    <source>
        <dbReference type="ARBA" id="ARBA00022454"/>
    </source>
</evidence>
<dbReference type="GO" id="GO:0032133">
    <property type="term" value="C:chromosome passenger complex"/>
    <property type="evidence" value="ECO:0007669"/>
    <property type="project" value="TreeGrafter"/>
</dbReference>
<evidence type="ECO:0000256" key="5">
    <source>
        <dbReference type="ARBA" id="ARBA00022618"/>
    </source>
</evidence>
<evidence type="ECO:0000256" key="7">
    <source>
        <dbReference type="ARBA" id="ARBA00023242"/>
    </source>
</evidence>
<evidence type="ECO:0000256" key="6">
    <source>
        <dbReference type="ARBA" id="ARBA00022776"/>
    </source>
</evidence>
<dbReference type="PANTHER" id="PTHR16040:SF7">
    <property type="entry name" value="AUSTRALIN, ISOFORM A-RELATED"/>
    <property type="match status" value="1"/>
</dbReference>
<organism evidence="12 13">
    <name type="scientific">Dendrothele bispora (strain CBS 962.96)</name>
    <dbReference type="NCBI Taxonomy" id="1314807"/>
    <lineage>
        <taxon>Eukaryota</taxon>
        <taxon>Fungi</taxon>
        <taxon>Dikarya</taxon>
        <taxon>Basidiomycota</taxon>
        <taxon>Agaricomycotina</taxon>
        <taxon>Agaricomycetes</taxon>
        <taxon>Agaricomycetidae</taxon>
        <taxon>Agaricales</taxon>
        <taxon>Agaricales incertae sedis</taxon>
        <taxon>Dendrothele</taxon>
    </lineage>
</organism>
<protein>
    <recommendedName>
        <fullName evidence="11">Borealin N-terminal domain-containing protein</fullName>
    </recommendedName>
</protein>
<dbReference type="InterPro" id="IPR018851">
    <property type="entry name" value="Borealin_N"/>
</dbReference>
<keyword evidence="9" id="KW-0137">Centromere</keyword>
<keyword evidence="7" id="KW-0539">Nucleus</keyword>
<feature type="compositionally biased region" description="Low complexity" evidence="10">
    <location>
        <begin position="148"/>
        <end position="163"/>
    </location>
</feature>
<dbReference type="AlphaFoldDB" id="A0A4S8MQS6"/>
<feature type="compositionally biased region" description="Polar residues" evidence="10">
    <location>
        <begin position="132"/>
        <end position="144"/>
    </location>
</feature>
<feature type="compositionally biased region" description="Polar residues" evidence="10">
    <location>
        <begin position="310"/>
        <end position="320"/>
    </location>
</feature>
<evidence type="ECO:0000256" key="9">
    <source>
        <dbReference type="ARBA" id="ARBA00023328"/>
    </source>
</evidence>
<dbReference type="GO" id="GO:0005634">
    <property type="term" value="C:nucleus"/>
    <property type="evidence" value="ECO:0007669"/>
    <property type="project" value="UniProtKB-SubCell"/>
</dbReference>
<dbReference type="Pfam" id="PF10444">
    <property type="entry name" value="Nbl1_Borealin_N"/>
    <property type="match status" value="1"/>
</dbReference>
<feature type="compositionally biased region" description="Polar residues" evidence="10">
    <location>
        <begin position="164"/>
        <end position="176"/>
    </location>
</feature>
<keyword evidence="6" id="KW-0498">Mitosis</keyword>
<feature type="compositionally biased region" description="Low complexity" evidence="10">
    <location>
        <begin position="251"/>
        <end position="278"/>
    </location>
</feature>
<feature type="region of interest" description="Disordered" evidence="10">
    <location>
        <begin position="85"/>
        <end position="193"/>
    </location>
</feature>
<evidence type="ECO:0000256" key="8">
    <source>
        <dbReference type="ARBA" id="ARBA00023306"/>
    </source>
</evidence>
<keyword evidence="13" id="KW-1185">Reference proteome</keyword>
<feature type="domain" description="Borealin N-terminal" evidence="11">
    <location>
        <begin position="7"/>
        <end position="62"/>
    </location>
</feature>
<feature type="region of interest" description="Disordered" evidence="10">
    <location>
        <begin position="301"/>
        <end position="320"/>
    </location>
</feature>
<gene>
    <name evidence="12" type="ORF">K435DRAFT_850147</name>
</gene>
<dbReference type="GO" id="GO:0051301">
    <property type="term" value="P:cell division"/>
    <property type="evidence" value="ECO:0007669"/>
    <property type="project" value="UniProtKB-KW"/>
</dbReference>
<reference evidence="12 13" key="1">
    <citation type="journal article" date="2019" name="Nat. Ecol. Evol.">
        <title>Megaphylogeny resolves global patterns of mushroom evolution.</title>
        <authorList>
            <person name="Varga T."/>
            <person name="Krizsan K."/>
            <person name="Foldi C."/>
            <person name="Dima B."/>
            <person name="Sanchez-Garcia M."/>
            <person name="Sanchez-Ramirez S."/>
            <person name="Szollosi G.J."/>
            <person name="Szarkandi J.G."/>
            <person name="Papp V."/>
            <person name="Albert L."/>
            <person name="Andreopoulos W."/>
            <person name="Angelini C."/>
            <person name="Antonin V."/>
            <person name="Barry K.W."/>
            <person name="Bougher N.L."/>
            <person name="Buchanan P."/>
            <person name="Buyck B."/>
            <person name="Bense V."/>
            <person name="Catcheside P."/>
            <person name="Chovatia M."/>
            <person name="Cooper J."/>
            <person name="Damon W."/>
            <person name="Desjardin D."/>
            <person name="Finy P."/>
            <person name="Geml J."/>
            <person name="Haridas S."/>
            <person name="Hughes K."/>
            <person name="Justo A."/>
            <person name="Karasinski D."/>
            <person name="Kautmanova I."/>
            <person name="Kiss B."/>
            <person name="Kocsube S."/>
            <person name="Kotiranta H."/>
            <person name="LaButti K.M."/>
            <person name="Lechner B.E."/>
            <person name="Liimatainen K."/>
            <person name="Lipzen A."/>
            <person name="Lukacs Z."/>
            <person name="Mihaltcheva S."/>
            <person name="Morgado L.N."/>
            <person name="Niskanen T."/>
            <person name="Noordeloos M.E."/>
            <person name="Ohm R.A."/>
            <person name="Ortiz-Santana B."/>
            <person name="Ovrebo C."/>
            <person name="Racz N."/>
            <person name="Riley R."/>
            <person name="Savchenko A."/>
            <person name="Shiryaev A."/>
            <person name="Soop K."/>
            <person name="Spirin V."/>
            <person name="Szebenyi C."/>
            <person name="Tomsovsky M."/>
            <person name="Tulloss R.E."/>
            <person name="Uehling J."/>
            <person name="Grigoriev I.V."/>
            <person name="Vagvolgyi C."/>
            <person name="Papp T."/>
            <person name="Martin F.M."/>
            <person name="Miettinen O."/>
            <person name="Hibbett D.S."/>
            <person name="Nagy L.G."/>
        </authorList>
    </citation>
    <scope>NUCLEOTIDE SEQUENCE [LARGE SCALE GENOMIC DNA]</scope>
    <source>
        <strain evidence="12 13">CBS 962.96</strain>
    </source>
</reference>
<keyword evidence="8" id="KW-0131">Cell cycle</keyword>
<evidence type="ECO:0000313" key="13">
    <source>
        <dbReference type="Proteomes" id="UP000297245"/>
    </source>
</evidence>